<accession>A0A645CK66</accession>
<name>A0A645CK66_9ZZZZ</name>
<organism evidence="1">
    <name type="scientific">bioreactor metagenome</name>
    <dbReference type="NCBI Taxonomy" id="1076179"/>
    <lineage>
        <taxon>unclassified sequences</taxon>
        <taxon>metagenomes</taxon>
        <taxon>ecological metagenomes</taxon>
    </lineage>
</organism>
<protein>
    <submittedName>
        <fullName evidence="1">Uncharacterized protein</fullName>
    </submittedName>
</protein>
<reference evidence="1" key="1">
    <citation type="submission" date="2019-08" db="EMBL/GenBank/DDBJ databases">
        <authorList>
            <person name="Kucharzyk K."/>
            <person name="Murdoch R.W."/>
            <person name="Higgins S."/>
            <person name="Loffler F."/>
        </authorList>
    </citation>
    <scope>NUCLEOTIDE SEQUENCE</scope>
</reference>
<dbReference type="EMBL" id="VSSQ01027890">
    <property type="protein sequence ID" value="MPM77351.1"/>
    <property type="molecule type" value="Genomic_DNA"/>
</dbReference>
<proteinExistence type="predicted"/>
<gene>
    <name evidence="1" type="ORF">SDC9_124354</name>
</gene>
<dbReference type="AlphaFoldDB" id="A0A645CK66"/>
<sequence length="113" mass="12817">MEDDAVLSLMELRGRKVTVNFQEDFFCNMGEDEEDQSHLTKTLKGKVLFVDKIGIRLDVESGEVIGDRGSSPVNLGEIEIPFSRDNFALKQNRTILKIQDIVSSDIAYRPVQR</sequence>
<evidence type="ECO:0000313" key="1">
    <source>
        <dbReference type="EMBL" id="MPM77351.1"/>
    </source>
</evidence>
<comment type="caution">
    <text evidence="1">The sequence shown here is derived from an EMBL/GenBank/DDBJ whole genome shotgun (WGS) entry which is preliminary data.</text>
</comment>